<dbReference type="InterPro" id="IPR036638">
    <property type="entry name" value="HLH_DNA-bd_sf"/>
</dbReference>
<evidence type="ECO:0000256" key="4">
    <source>
        <dbReference type="ARBA" id="ARBA00023125"/>
    </source>
</evidence>
<dbReference type="InterPro" id="IPR011598">
    <property type="entry name" value="bHLH_dom"/>
</dbReference>
<dbReference type="GO" id="GO:0000981">
    <property type="term" value="F:DNA-binding transcription factor activity, RNA polymerase II-specific"/>
    <property type="evidence" value="ECO:0007669"/>
    <property type="project" value="TreeGrafter"/>
</dbReference>
<comment type="subcellular location">
    <subcellularLocation>
        <location evidence="1">Nucleus</location>
    </subcellularLocation>
</comment>
<evidence type="ECO:0000256" key="6">
    <source>
        <dbReference type="ARBA" id="ARBA00023242"/>
    </source>
</evidence>
<protein>
    <recommendedName>
        <fullName evidence="8">BHLH domain-containing protein</fullName>
    </recommendedName>
</protein>
<dbReference type="AlphaFoldDB" id="A0A2T7NUH9"/>
<dbReference type="GO" id="GO:0005634">
    <property type="term" value="C:nucleus"/>
    <property type="evidence" value="ECO:0007669"/>
    <property type="project" value="UniProtKB-SubCell"/>
</dbReference>
<dbReference type="PANTHER" id="PTHR45776">
    <property type="entry name" value="MIP04163P"/>
    <property type="match status" value="1"/>
</dbReference>
<evidence type="ECO:0000256" key="7">
    <source>
        <dbReference type="SAM" id="MobiDB-lite"/>
    </source>
</evidence>
<keyword evidence="10" id="KW-1185">Reference proteome</keyword>
<feature type="region of interest" description="Disordered" evidence="7">
    <location>
        <begin position="518"/>
        <end position="543"/>
    </location>
</feature>
<dbReference type="Gene3D" id="4.10.280.10">
    <property type="entry name" value="Helix-loop-helix DNA-binding domain"/>
    <property type="match status" value="1"/>
</dbReference>
<dbReference type="SMART" id="SM00353">
    <property type="entry name" value="HLH"/>
    <property type="match status" value="1"/>
</dbReference>
<dbReference type="STRING" id="400727.A0A2T7NUH9"/>
<keyword evidence="3" id="KW-0805">Transcription regulation</keyword>
<evidence type="ECO:0000259" key="8">
    <source>
        <dbReference type="PROSITE" id="PS50888"/>
    </source>
</evidence>
<dbReference type="Pfam" id="PF15951">
    <property type="entry name" value="MITF_TFEB_C_3_N"/>
    <property type="match status" value="1"/>
</dbReference>
<comment type="similarity">
    <text evidence="2">Belongs to the MiT/TFE family.</text>
</comment>
<sequence>MFCLAAAIPDSMATVCDDNGGCDDPYYRDGISQGSPESRRDDSESETDTPTSGSVSPGMPDSPYHDHHYSQTIEVEHHGGRRVAGNPPMDTVILVNRDRRTGRREHIVMRSLLKTRASPGRVEKRVVVNKGPAPEIKHANMSMRANLRQQLQRQQMLEIEKRERENSLGSLGKQSQTQPQNINGPVLHGPPEVPPKVLQVETPLEHPTQYHIRQNQKRQVQLYLSQSVRDHHMPAHSMPVLTTGASPVDTQYQLSGSAPTDLDSPASHGLGTSHGYEEMDLLSDLISLESVEPAMDNDLNFIEPSLNPVSATLPPSNFLNHYGTLEVESASATSSSSCPPAFSGRTDPPNQMSEEEARLWAKDRQKKDNHNMIERRRRFNINDRIKELGTLLPKNIDPDMRQNKGSILKASVDYIRRLKHDQEKLRSLEERQRQTDAVNRKIVMRLKHLELLMKNHGISTEFADEGINAVLSTMVSPNTLNLHTIKSEDGMTHLLASGASATSQSFLNSVHIDFMDDSSPVSGDPMLTSEPVSPENDDSSGLV</sequence>
<feature type="domain" description="BHLH" evidence="8">
    <location>
        <begin position="365"/>
        <end position="418"/>
    </location>
</feature>
<dbReference type="GO" id="GO:0000978">
    <property type="term" value="F:RNA polymerase II cis-regulatory region sequence-specific DNA binding"/>
    <property type="evidence" value="ECO:0007669"/>
    <property type="project" value="TreeGrafter"/>
</dbReference>
<keyword evidence="6" id="KW-0539">Nucleus</keyword>
<gene>
    <name evidence="9" type="ORF">C0Q70_15298</name>
</gene>
<evidence type="ECO:0000256" key="5">
    <source>
        <dbReference type="ARBA" id="ARBA00023163"/>
    </source>
</evidence>
<evidence type="ECO:0000256" key="1">
    <source>
        <dbReference type="ARBA" id="ARBA00004123"/>
    </source>
</evidence>
<feature type="compositionally biased region" description="Low complexity" evidence="7">
    <location>
        <begin position="331"/>
        <end position="343"/>
    </location>
</feature>
<feature type="region of interest" description="Disordered" evidence="7">
    <location>
        <begin position="331"/>
        <end position="351"/>
    </location>
</feature>
<dbReference type="Proteomes" id="UP000245119">
    <property type="component" value="Linkage Group LG9"/>
</dbReference>
<reference evidence="9 10" key="1">
    <citation type="submission" date="2018-04" db="EMBL/GenBank/DDBJ databases">
        <title>The genome of golden apple snail Pomacea canaliculata provides insight into stress tolerance and invasive adaptation.</title>
        <authorList>
            <person name="Liu C."/>
            <person name="Liu B."/>
            <person name="Ren Y."/>
            <person name="Zhang Y."/>
            <person name="Wang H."/>
            <person name="Li S."/>
            <person name="Jiang F."/>
            <person name="Yin L."/>
            <person name="Zhang G."/>
            <person name="Qian W."/>
            <person name="Fan W."/>
        </authorList>
    </citation>
    <scope>NUCLEOTIDE SEQUENCE [LARGE SCALE GENOMIC DNA]</scope>
    <source>
        <strain evidence="9">SZHN2017</strain>
        <tissue evidence="9">Muscle</tissue>
    </source>
</reference>
<dbReference type="Pfam" id="PF00010">
    <property type="entry name" value="HLH"/>
    <property type="match status" value="1"/>
</dbReference>
<comment type="caution">
    <text evidence="9">The sequence shown here is derived from an EMBL/GenBank/DDBJ whole genome shotgun (WGS) entry which is preliminary data.</text>
</comment>
<feature type="region of interest" description="Disordered" evidence="7">
    <location>
        <begin position="163"/>
        <end position="192"/>
    </location>
</feature>
<dbReference type="OMA" id="RPCHAMP"/>
<dbReference type="OrthoDB" id="6242697at2759"/>
<keyword evidence="5" id="KW-0804">Transcription</keyword>
<name>A0A2T7NUH9_POMCA</name>
<feature type="compositionally biased region" description="Polar residues" evidence="7">
    <location>
        <begin position="167"/>
        <end position="183"/>
    </location>
</feature>
<dbReference type="PANTHER" id="PTHR45776:SF2">
    <property type="entry name" value="MIP04163P"/>
    <property type="match status" value="1"/>
</dbReference>
<organism evidence="9 10">
    <name type="scientific">Pomacea canaliculata</name>
    <name type="common">Golden apple snail</name>
    <dbReference type="NCBI Taxonomy" id="400727"/>
    <lineage>
        <taxon>Eukaryota</taxon>
        <taxon>Metazoa</taxon>
        <taxon>Spiralia</taxon>
        <taxon>Lophotrochozoa</taxon>
        <taxon>Mollusca</taxon>
        <taxon>Gastropoda</taxon>
        <taxon>Caenogastropoda</taxon>
        <taxon>Architaenioglossa</taxon>
        <taxon>Ampullarioidea</taxon>
        <taxon>Ampullariidae</taxon>
        <taxon>Pomacea</taxon>
    </lineage>
</organism>
<accession>A0A2T7NUH9</accession>
<feature type="region of interest" description="Disordered" evidence="7">
    <location>
        <begin position="27"/>
        <end position="67"/>
    </location>
</feature>
<dbReference type="GO" id="GO:0046983">
    <property type="term" value="F:protein dimerization activity"/>
    <property type="evidence" value="ECO:0007669"/>
    <property type="project" value="InterPro"/>
</dbReference>
<dbReference type="CDD" id="cd11397">
    <property type="entry name" value="bHLHzip_MITF_like"/>
    <property type="match status" value="1"/>
</dbReference>
<evidence type="ECO:0000313" key="10">
    <source>
        <dbReference type="Proteomes" id="UP000245119"/>
    </source>
</evidence>
<evidence type="ECO:0000313" key="9">
    <source>
        <dbReference type="EMBL" id="PVD24812.1"/>
    </source>
</evidence>
<dbReference type="SUPFAM" id="SSF47459">
    <property type="entry name" value="HLH, helix-loop-helix DNA-binding domain"/>
    <property type="match status" value="1"/>
</dbReference>
<evidence type="ECO:0000256" key="2">
    <source>
        <dbReference type="ARBA" id="ARBA00008289"/>
    </source>
</evidence>
<dbReference type="EMBL" id="PZQS01000009">
    <property type="protein sequence ID" value="PVD24812.1"/>
    <property type="molecule type" value="Genomic_DNA"/>
</dbReference>
<dbReference type="InterPro" id="IPR031867">
    <property type="entry name" value="MiT/TFE_N"/>
</dbReference>
<dbReference type="PROSITE" id="PS50888">
    <property type="entry name" value="BHLH"/>
    <property type="match status" value="1"/>
</dbReference>
<proteinExistence type="inferred from homology"/>
<evidence type="ECO:0000256" key="3">
    <source>
        <dbReference type="ARBA" id="ARBA00023015"/>
    </source>
</evidence>
<keyword evidence="4" id="KW-0238">DNA-binding</keyword>